<keyword evidence="1" id="KW-0812">Transmembrane</keyword>
<keyword evidence="1" id="KW-0472">Membrane</keyword>
<sequence>MNWALIFAATLVACEILLALPFQAKLSTVTGFSTKAARVVSSAKVSDHWKERALPAFALRIGLACMALLGMLVLIIVPFGLAGLLYDGGPAALTETMLRPLVMLGMIVGSIGYMKLRVGGGAKAQSDYSATDRFLHRVALGAPVLPEVIHDVERGLYLKGAPPSREGAHVFVCGLARAGTTILTRELYNTGQFGSLTYRDMPFVMAPNLWNNLSRSSKMEAKDRAHGDGIQVDLDSPEALDEVFWRVTCGDDYIRDDGLALHKPDADALSGYADFISLVLRRTGKERYLSKNNNNILRIPALAGYFPRARFIVPVRDPLQHANSLLGQHKRFQTADAFETDYFTWLAHHEFGKAHRPFLFKGRPLTSPDDVNYWLETWIATYSHLTAVGAKVGAALRFVSYERLCGDPAYRAALWQSLGIEDAEFAEMRNIPQKPVDGVRPELAEAAAALYAEIGRF</sequence>
<keyword evidence="1" id="KW-1133">Transmembrane helix</keyword>
<name>A0A840CAR7_9RHOB</name>
<dbReference type="SUPFAM" id="SSF52540">
    <property type="entry name" value="P-loop containing nucleoside triphosphate hydrolases"/>
    <property type="match status" value="1"/>
</dbReference>
<accession>A0A840CAR7</accession>
<evidence type="ECO:0000313" key="2">
    <source>
        <dbReference type="EMBL" id="MBB4020658.1"/>
    </source>
</evidence>
<reference evidence="2" key="1">
    <citation type="submission" date="2020-08" db="EMBL/GenBank/DDBJ databases">
        <title>Genomic Encyclopedia of Type Strains, Phase IV (KMG-IV): sequencing the most valuable type-strain genomes for metagenomic binning, comparative biology and taxonomic classification.</title>
        <authorList>
            <person name="Goeker M."/>
        </authorList>
    </citation>
    <scope>NUCLEOTIDE SEQUENCE [LARGE SCALE GENOMIC DNA]</scope>
    <source>
        <strain evidence="2">DSM 105040</strain>
    </source>
</reference>
<keyword evidence="3" id="KW-1185">Reference proteome</keyword>
<feature type="transmembrane region" description="Helical" evidence="1">
    <location>
        <begin position="98"/>
        <end position="116"/>
    </location>
</feature>
<evidence type="ECO:0000313" key="3">
    <source>
        <dbReference type="Proteomes" id="UP000585681"/>
    </source>
</evidence>
<comment type="caution">
    <text evidence="2">The sequence shown here is derived from an EMBL/GenBank/DDBJ whole genome shotgun (WGS) entry which is preliminary data.</text>
</comment>
<protein>
    <recommendedName>
        <fullName evidence="4">Sulfotransferase family protein</fullName>
    </recommendedName>
</protein>
<gene>
    <name evidence="2" type="ORF">GGR17_000449</name>
</gene>
<dbReference type="EMBL" id="JACIEQ010000001">
    <property type="protein sequence ID" value="MBB4020658.1"/>
    <property type="molecule type" value="Genomic_DNA"/>
</dbReference>
<evidence type="ECO:0000256" key="1">
    <source>
        <dbReference type="SAM" id="Phobius"/>
    </source>
</evidence>
<dbReference type="Proteomes" id="UP000585681">
    <property type="component" value="Unassembled WGS sequence"/>
</dbReference>
<dbReference type="Gene3D" id="3.40.50.300">
    <property type="entry name" value="P-loop containing nucleotide triphosphate hydrolases"/>
    <property type="match status" value="1"/>
</dbReference>
<dbReference type="AlphaFoldDB" id="A0A840CAR7"/>
<proteinExistence type="predicted"/>
<feature type="transmembrane region" description="Helical" evidence="1">
    <location>
        <begin position="57"/>
        <end position="86"/>
    </location>
</feature>
<dbReference type="RefSeq" id="WP_054538260.1">
    <property type="nucleotide sequence ID" value="NZ_JACIEQ010000001.1"/>
</dbReference>
<dbReference type="InterPro" id="IPR027417">
    <property type="entry name" value="P-loop_NTPase"/>
</dbReference>
<dbReference type="Pfam" id="PF13469">
    <property type="entry name" value="Sulfotransfer_3"/>
    <property type="match status" value="1"/>
</dbReference>
<evidence type="ECO:0008006" key="4">
    <source>
        <dbReference type="Google" id="ProtNLM"/>
    </source>
</evidence>
<organism evidence="2 3">
    <name type="scientific">Actibacterium naphthalenivorans</name>
    <dbReference type="NCBI Taxonomy" id="1614693"/>
    <lineage>
        <taxon>Bacteria</taxon>
        <taxon>Pseudomonadati</taxon>
        <taxon>Pseudomonadota</taxon>
        <taxon>Alphaproteobacteria</taxon>
        <taxon>Rhodobacterales</taxon>
        <taxon>Roseobacteraceae</taxon>
        <taxon>Actibacterium</taxon>
    </lineage>
</organism>